<dbReference type="RefSeq" id="WP_252427277.1">
    <property type="nucleotide sequence ID" value="NZ_JAMWMR010000024.1"/>
</dbReference>
<evidence type="ECO:0000259" key="1">
    <source>
        <dbReference type="PROSITE" id="PS51186"/>
    </source>
</evidence>
<reference evidence="2 3" key="1">
    <citation type="submission" date="2022-05" db="EMBL/GenBank/DDBJ databases">
        <title>Streptomyces sp. nov. RY43-2 isolated from soil of a peat swamp forest.</title>
        <authorList>
            <person name="Kanchanasin P."/>
            <person name="Tanasupawat S."/>
            <person name="Phongsopitanun W."/>
        </authorList>
    </citation>
    <scope>NUCLEOTIDE SEQUENCE [LARGE SCALE GENOMIC DNA]</scope>
    <source>
        <strain evidence="2 3">RY43-2</strain>
    </source>
</reference>
<keyword evidence="3" id="KW-1185">Reference proteome</keyword>
<name>A0ABT0ZJG2_9ACTN</name>
<dbReference type="Pfam" id="PF13302">
    <property type="entry name" value="Acetyltransf_3"/>
    <property type="match status" value="1"/>
</dbReference>
<dbReference type="InterPro" id="IPR000182">
    <property type="entry name" value="GNAT_dom"/>
</dbReference>
<dbReference type="Gene3D" id="3.40.630.30">
    <property type="match status" value="1"/>
</dbReference>
<evidence type="ECO:0000313" key="3">
    <source>
        <dbReference type="Proteomes" id="UP001523219"/>
    </source>
</evidence>
<feature type="domain" description="N-acetyltransferase" evidence="1">
    <location>
        <begin position="24"/>
        <end position="188"/>
    </location>
</feature>
<dbReference type="Proteomes" id="UP001523219">
    <property type="component" value="Unassembled WGS sequence"/>
</dbReference>
<evidence type="ECO:0000313" key="2">
    <source>
        <dbReference type="EMBL" id="MCN9243733.1"/>
    </source>
</evidence>
<dbReference type="InterPro" id="IPR016181">
    <property type="entry name" value="Acyl_CoA_acyltransferase"/>
</dbReference>
<organism evidence="2 3">
    <name type="scientific">Streptomyces macrolidinus</name>
    <dbReference type="NCBI Taxonomy" id="2952607"/>
    <lineage>
        <taxon>Bacteria</taxon>
        <taxon>Bacillati</taxon>
        <taxon>Actinomycetota</taxon>
        <taxon>Actinomycetes</taxon>
        <taxon>Kitasatosporales</taxon>
        <taxon>Streptomycetaceae</taxon>
        <taxon>Streptomyces</taxon>
    </lineage>
</organism>
<gene>
    <name evidence="2" type="ORF">NGF19_23605</name>
</gene>
<accession>A0ABT0ZJG2</accession>
<protein>
    <submittedName>
        <fullName evidence="2">GNAT family N-acetyltransferase</fullName>
    </submittedName>
</protein>
<dbReference type="PROSITE" id="PS51186">
    <property type="entry name" value="GNAT"/>
    <property type="match status" value="1"/>
</dbReference>
<sequence length="199" mass="22157">MADHASSAPHPDFLDKPTLSGDRVLLRPVTVDDVPALMPMFQDAETSRLTGSHDDGELDEARIRTWYDTRGTQDDRLDLAVVEQTTGNVVGEVVLNEWDPDNESCNFRICLVPGSYGRGLGTEATRLIVGHGFQKLGLHRISLEVYAFNPRARRAYEKAGFVTEGVLRDALLWEGTWVDATVMSILAPEWFRREQADGA</sequence>
<proteinExistence type="predicted"/>
<dbReference type="PANTHER" id="PTHR43610">
    <property type="entry name" value="BLL6696 PROTEIN"/>
    <property type="match status" value="1"/>
</dbReference>
<comment type="caution">
    <text evidence="2">The sequence shown here is derived from an EMBL/GenBank/DDBJ whole genome shotgun (WGS) entry which is preliminary data.</text>
</comment>
<dbReference type="PANTHER" id="PTHR43610:SF1">
    <property type="entry name" value="N-ACETYLTRANSFERASE DOMAIN-CONTAINING PROTEIN"/>
    <property type="match status" value="1"/>
</dbReference>
<dbReference type="EMBL" id="JAMWMR010000024">
    <property type="protein sequence ID" value="MCN9243733.1"/>
    <property type="molecule type" value="Genomic_DNA"/>
</dbReference>
<dbReference type="SUPFAM" id="SSF55729">
    <property type="entry name" value="Acyl-CoA N-acyltransferases (Nat)"/>
    <property type="match status" value="1"/>
</dbReference>